<dbReference type="AlphaFoldDB" id="A0A809R8U0"/>
<keyword evidence="6" id="KW-0408">Iron</keyword>
<dbReference type="InterPro" id="IPR012286">
    <property type="entry name" value="Tetrahaem_cytochrome"/>
</dbReference>
<comment type="subcellular location">
    <subcellularLocation>
        <location evidence="1">Cell envelope</location>
    </subcellularLocation>
</comment>
<reference evidence="8" key="1">
    <citation type="journal article" name="DNA Res.">
        <title>The physiological potential of anammox bacteria as revealed by their core genome structure.</title>
        <authorList>
            <person name="Okubo T."/>
            <person name="Toyoda A."/>
            <person name="Fukuhara K."/>
            <person name="Uchiyama I."/>
            <person name="Harigaya Y."/>
            <person name="Kuroiwa M."/>
            <person name="Suzuki T."/>
            <person name="Murakami Y."/>
            <person name="Suwa Y."/>
            <person name="Takami H."/>
        </authorList>
    </citation>
    <scope>NUCLEOTIDE SEQUENCE</scope>
    <source>
        <strain evidence="8">317325-2</strain>
    </source>
</reference>
<keyword evidence="3" id="KW-0349">Heme</keyword>
<evidence type="ECO:0000256" key="1">
    <source>
        <dbReference type="ARBA" id="ARBA00004196"/>
    </source>
</evidence>
<keyword evidence="2" id="KW-0813">Transport</keyword>
<dbReference type="InterPro" id="IPR036280">
    <property type="entry name" value="Multihaem_cyt_sf"/>
</dbReference>
<evidence type="ECO:0000313" key="8">
    <source>
        <dbReference type="EMBL" id="BBO23983.1"/>
    </source>
</evidence>
<feature type="domain" description="Tetrahaem cytochrome" evidence="7">
    <location>
        <begin position="71"/>
        <end position="142"/>
    </location>
</feature>
<name>A0A809R8U0_9BACT</name>
<evidence type="ECO:0000313" key="9">
    <source>
        <dbReference type="Proteomes" id="UP000662873"/>
    </source>
</evidence>
<protein>
    <submittedName>
        <fullName evidence="8">Cytochrome c</fullName>
    </submittedName>
</protein>
<dbReference type="KEGG" id="npy:NPRO_15780"/>
<evidence type="ECO:0000256" key="3">
    <source>
        <dbReference type="ARBA" id="ARBA00022617"/>
    </source>
</evidence>
<dbReference type="Gene3D" id="1.10.1130.10">
    <property type="entry name" value="Flavocytochrome C3, Chain A"/>
    <property type="match status" value="1"/>
</dbReference>
<keyword evidence="5" id="KW-0249">Electron transport</keyword>
<evidence type="ECO:0000256" key="5">
    <source>
        <dbReference type="ARBA" id="ARBA00022982"/>
    </source>
</evidence>
<evidence type="ECO:0000256" key="4">
    <source>
        <dbReference type="ARBA" id="ARBA00022723"/>
    </source>
</evidence>
<proteinExistence type="predicted"/>
<dbReference type="SUPFAM" id="SSF48695">
    <property type="entry name" value="Multiheme cytochromes"/>
    <property type="match status" value="1"/>
</dbReference>
<dbReference type="GO" id="GO:0046872">
    <property type="term" value="F:metal ion binding"/>
    <property type="evidence" value="ECO:0007669"/>
    <property type="project" value="UniProtKB-KW"/>
</dbReference>
<keyword evidence="4" id="KW-0479">Metal-binding</keyword>
<dbReference type="Proteomes" id="UP000662873">
    <property type="component" value="Chromosome"/>
</dbReference>
<gene>
    <name evidence="8" type="ORF">NPRO_15780</name>
</gene>
<dbReference type="EMBL" id="AP021858">
    <property type="protein sequence ID" value="BBO23983.1"/>
    <property type="molecule type" value="Genomic_DNA"/>
</dbReference>
<evidence type="ECO:0000256" key="6">
    <source>
        <dbReference type="ARBA" id="ARBA00023004"/>
    </source>
</evidence>
<evidence type="ECO:0000256" key="2">
    <source>
        <dbReference type="ARBA" id="ARBA00022448"/>
    </source>
</evidence>
<sequence length="144" mass="15866">MAPQVWRVMLVFAALGTVFLVLRSVMVPESFGQQGFYRAEALAELASQQPKFAGRETCAACHITQAEMTPHVLVGVGCESCHGPSAKHAEDFEVEKPPLPTTRAFCSSCHEKIAARPKDFPQIATRDHHPQEKCITCHTIHPTE</sequence>
<evidence type="ECO:0000259" key="7">
    <source>
        <dbReference type="Pfam" id="PF14537"/>
    </source>
</evidence>
<accession>A0A809R8U0</accession>
<dbReference type="GO" id="GO:0030313">
    <property type="term" value="C:cell envelope"/>
    <property type="evidence" value="ECO:0007669"/>
    <property type="project" value="UniProtKB-SubCell"/>
</dbReference>
<dbReference type="Pfam" id="PF14537">
    <property type="entry name" value="Cytochrom_c3_2"/>
    <property type="match status" value="1"/>
</dbReference>
<organism evidence="8 9">
    <name type="scientific">Candidatus Nitrosymbiomonas proteolyticus</name>
    <dbReference type="NCBI Taxonomy" id="2608984"/>
    <lineage>
        <taxon>Bacteria</taxon>
        <taxon>Bacillati</taxon>
        <taxon>Armatimonadota</taxon>
        <taxon>Armatimonadota incertae sedis</taxon>
        <taxon>Candidatus Nitrosymbiomonas</taxon>
    </lineage>
</organism>